<evidence type="ECO:0000256" key="4">
    <source>
        <dbReference type="ARBA" id="ARBA00022840"/>
    </source>
</evidence>
<dbReference type="GO" id="GO:0004386">
    <property type="term" value="F:helicase activity"/>
    <property type="evidence" value="ECO:0007669"/>
    <property type="project" value="UniProtKB-KW"/>
</dbReference>
<keyword evidence="1" id="KW-0547">Nucleotide-binding</keyword>
<keyword evidence="8" id="KW-1185">Reference proteome</keyword>
<accession>A0A225D015</accession>
<dbReference type="GO" id="GO:0005524">
    <property type="term" value="F:ATP binding"/>
    <property type="evidence" value="ECO:0007669"/>
    <property type="project" value="UniProtKB-KW"/>
</dbReference>
<dbReference type="PANTHER" id="PTHR35372">
    <property type="entry name" value="ATP BINDING PROTEIN-RELATED"/>
    <property type="match status" value="1"/>
</dbReference>
<protein>
    <submittedName>
        <fullName evidence="7">Putative DNA primase/helicase</fullName>
    </submittedName>
</protein>
<dbReference type="InterPro" id="IPR014818">
    <property type="entry name" value="Phage/plasmid_primase_P4_C"/>
</dbReference>
<dbReference type="AlphaFoldDB" id="A0A225D015"/>
<keyword evidence="2" id="KW-0378">Hydrolase</keyword>
<dbReference type="Proteomes" id="UP000214646">
    <property type="component" value="Unassembled WGS sequence"/>
</dbReference>
<gene>
    <name evidence="7" type="ORF">FRUB_09792</name>
</gene>
<keyword evidence="4" id="KW-0067">ATP-binding</keyword>
<organism evidence="7 8">
    <name type="scientific">Fimbriiglobus ruber</name>
    <dbReference type="NCBI Taxonomy" id="1908690"/>
    <lineage>
        <taxon>Bacteria</taxon>
        <taxon>Pseudomonadati</taxon>
        <taxon>Planctomycetota</taxon>
        <taxon>Planctomycetia</taxon>
        <taxon>Gemmatales</taxon>
        <taxon>Gemmataceae</taxon>
        <taxon>Fimbriiglobus</taxon>
    </lineage>
</organism>
<evidence type="ECO:0000259" key="6">
    <source>
        <dbReference type="PROSITE" id="PS51206"/>
    </source>
</evidence>
<dbReference type="InterPro" id="IPR045455">
    <property type="entry name" value="NrS-1_pol-like_helicase"/>
</dbReference>
<dbReference type="InterPro" id="IPR027417">
    <property type="entry name" value="P-loop_NTPase"/>
</dbReference>
<evidence type="ECO:0000313" key="7">
    <source>
        <dbReference type="EMBL" id="OWK34950.1"/>
    </source>
</evidence>
<reference evidence="8" key="1">
    <citation type="submission" date="2017-06" db="EMBL/GenBank/DDBJ databases">
        <title>Genome analysis of Fimbriiglobus ruber SP5, the first member of the order Planctomycetales with confirmed chitinolytic capability.</title>
        <authorList>
            <person name="Ravin N.V."/>
            <person name="Rakitin A.L."/>
            <person name="Ivanova A.A."/>
            <person name="Beletsky A.V."/>
            <person name="Kulichevskaya I.S."/>
            <person name="Mardanov A.V."/>
            <person name="Dedysh S.N."/>
        </authorList>
    </citation>
    <scope>NUCLEOTIDE SEQUENCE [LARGE SCALE GENOMIC DNA]</scope>
    <source>
        <strain evidence="8">SP5</strain>
    </source>
</reference>
<dbReference type="PROSITE" id="PS51206">
    <property type="entry name" value="SF3_HELICASE_1"/>
    <property type="match status" value="1"/>
</dbReference>
<dbReference type="InterPro" id="IPR054468">
    <property type="entry name" value="NrSPol-like_HBD"/>
</dbReference>
<dbReference type="PANTHER" id="PTHR35372:SF2">
    <property type="entry name" value="SF3 HELICASE DOMAIN-CONTAINING PROTEIN"/>
    <property type="match status" value="1"/>
</dbReference>
<proteinExistence type="predicted"/>
<dbReference type="Pfam" id="PF08706">
    <property type="entry name" value="D5_N"/>
    <property type="match status" value="1"/>
</dbReference>
<dbReference type="Gene3D" id="3.40.50.300">
    <property type="entry name" value="P-loop containing nucleotide triphosphate hydrolases"/>
    <property type="match status" value="1"/>
</dbReference>
<dbReference type="Pfam" id="PF03288">
    <property type="entry name" value="Pox_D5"/>
    <property type="match status" value="1"/>
</dbReference>
<dbReference type="SUPFAM" id="SSF52540">
    <property type="entry name" value="P-loop containing nucleoside triphosphate hydrolases"/>
    <property type="match status" value="1"/>
</dbReference>
<dbReference type="GO" id="GO:0016787">
    <property type="term" value="F:hydrolase activity"/>
    <property type="evidence" value="ECO:0007669"/>
    <property type="project" value="UniProtKB-KW"/>
</dbReference>
<dbReference type="InterPro" id="IPR006500">
    <property type="entry name" value="Helicase_put_C_phage/plasmid"/>
</dbReference>
<dbReference type="InterPro" id="IPR014015">
    <property type="entry name" value="Helicase_SF3_DNA-vir"/>
</dbReference>
<comment type="caution">
    <text evidence="7">The sequence shown here is derived from an EMBL/GenBank/DDBJ whole genome shotgun (WGS) entry which is preliminary data.</text>
</comment>
<evidence type="ECO:0000256" key="1">
    <source>
        <dbReference type="ARBA" id="ARBA00022741"/>
    </source>
</evidence>
<dbReference type="InterPro" id="IPR004968">
    <property type="entry name" value="DNA_primase/NTPase_C"/>
</dbReference>
<sequence length="595" mass="67815">MCNHLAFWFGKDPARMDAMFRRSGLMREKWERDDYRAATIGKAIEGTPNVYDPNFGRRVGIRFGTNPGPGPGVTSGFSPPRSWDDPTRLAEDYLSGRCVRVVIDKCYLYRVDSDKPERNDCWEPVSDAWMQSDMWQLCVAAALQEWERKEAKRVADNEKAAQDAEENGEEAKQKKPEVVPPVFPAMVNSALLDTKSQSRLFDDTKLGTWIDGDPNAPHPVRVGNGLLDLKTRELKKHSPAWFSTTKIPAIYDPKEPYPVKVLDLLKYVFDGDDTRISVFQECLGACLSSKLIWKHFTAFEGDGDSGKSTLLNLILLFLGERNCSTISLKKLTTEKFAAFDMYGKAANLSADEAYFESADEGRLRELTGGDWVYWEEKFKSGFKGRNITKIFFSCNRMPKFSDKSNAIWNRLILFPCENVIPADKKDPIYMTPEFWEGSQSGLLNFALDGLDRYLSNRRITFSPKIVLAGERHRSASDSARMYLQDNFVEKDHARVATHLIYADYLDWLAVNGYKGQLESNMFGKEIPQLFKSAKSQTRDGVRCWIGITQTTSKEDLDFRRNIHPTNKERARQRENDSRGHTSYGQAYARLVEGNN</sequence>
<dbReference type="NCBIfam" id="TIGR01613">
    <property type="entry name" value="primase_Cterm"/>
    <property type="match status" value="1"/>
</dbReference>
<dbReference type="EMBL" id="NIDE01000019">
    <property type="protein sequence ID" value="OWK34950.1"/>
    <property type="molecule type" value="Genomic_DNA"/>
</dbReference>
<feature type="region of interest" description="Disordered" evidence="5">
    <location>
        <begin position="154"/>
        <end position="176"/>
    </location>
</feature>
<dbReference type="Pfam" id="PF19263">
    <property type="entry name" value="DUF5906"/>
    <property type="match status" value="1"/>
</dbReference>
<dbReference type="InterPro" id="IPR051620">
    <property type="entry name" value="ORF904-like_C"/>
</dbReference>
<dbReference type="Pfam" id="PF22763">
    <property type="entry name" value="NrS1-1_pol-like_HBD"/>
    <property type="match status" value="1"/>
</dbReference>
<name>A0A225D015_9BACT</name>
<feature type="domain" description="SF3 helicase" evidence="6">
    <location>
        <begin position="274"/>
        <end position="429"/>
    </location>
</feature>
<keyword evidence="3 7" id="KW-0347">Helicase</keyword>
<evidence type="ECO:0000256" key="2">
    <source>
        <dbReference type="ARBA" id="ARBA00022801"/>
    </source>
</evidence>
<evidence type="ECO:0000256" key="5">
    <source>
        <dbReference type="SAM" id="MobiDB-lite"/>
    </source>
</evidence>
<evidence type="ECO:0000313" key="8">
    <source>
        <dbReference type="Proteomes" id="UP000214646"/>
    </source>
</evidence>
<evidence type="ECO:0000256" key="3">
    <source>
        <dbReference type="ARBA" id="ARBA00022806"/>
    </source>
</evidence>